<dbReference type="PANTHER" id="PTHR31900">
    <property type="entry name" value="F-BOX/RNI SUPERFAMILY PROTEIN-RELATED"/>
    <property type="match status" value="1"/>
</dbReference>
<dbReference type="Pfam" id="PF00646">
    <property type="entry name" value="F-box"/>
    <property type="match status" value="1"/>
</dbReference>
<accession>A0A8T1ZPT1</accession>
<protein>
    <submittedName>
        <fullName evidence="2">F-box domain</fullName>
    </submittedName>
</protein>
<dbReference type="AlphaFoldDB" id="A0A8T1ZPT1"/>
<dbReference type="InterPro" id="IPR055411">
    <property type="entry name" value="LRR_FXL15/At3g58940/PEG3-like"/>
</dbReference>
<dbReference type="Pfam" id="PF08387">
    <property type="entry name" value="FBD"/>
    <property type="match status" value="1"/>
</dbReference>
<gene>
    <name evidence="2" type="ORF">ISN45_Aa05g017180</name>
</gene>
<sequence>MEQQCESGGECLRVVVNEDRISELPEALLVHIMSSLPTKTVLATSVLSKRWRHVWKTVQNLKFDSKYHRVRNFSEDVYKFFMLHKAPFLESLHLEIRNARHASDLGILVGIAFARHVRNLVLDLDYRHVYYDDVYPSVRFPSVLCSYDNNTLETLTLKHSILLDFPSRVCLKSLRKLYLYKVKFCEDSVCNLLCGCPSLGDLVVHGYSNCVRTLTIAVPSLQRLTIVDESIGSECCVINAPFLKYLNIRGIKYLKSCLIEKAPELAEANVSDVSNISNENILESLTSVIRLSLHLSPLEIKYPSGSIFHQLLYLELHTDKRKWWNLLTPMLEASPKLQILKLTDLDMSSAKGNGIGQKWIQPKCVPECLLFDLETFVWTGYEWQRKDEKEVATYILRNTGSLKKATFSTKPIEPVKLKKLRKRREMLNELASLGRASNPCDFVFESI</sequence>
<dbReference type="PANTHER" id="PTHR31900:SF34">
    <property type="entry name" value="EMB|CAB62440.1-RELATED"/>
    <property type="match status" value="1"/>
</dbReference>
<evidence type="ECO:0000313" key="3">
    <source>
        <dbReference type="Proteomes" id="UP000694240"/>
    </source>
</evidence>
<dbReference type="Pfam" id="PF24758">
    <property type="entry name" value="LRR_At5g56370"/>
    <property type="match status" value="1"/>
</dbReference>
<organism evidence="2 3">
    <name type="scientific">Arabidopsis thaliana x Arabidopsis arenosa</name>
    <dbReference type="NCBI Taxonomy" id="1240361"/>
    <lineage>
        <taxon>Eukaryota</taxon>
        <taxon>Viridiplantae</taxon>
        <taxon>Streptophyta</taxon>
        <taxon>Embryophyta</taxon>
        <taxon>Tracheophyta</taxon>
        <taxon>Spermatophyta</taxon>
        <taxon>Magnoliopsida</taxon>
        <taxon>eudicotyledons</taxon>
        <taxon>Gunneridae</taxon>
        <taxon>Pentapetalae</taxon>
        <taxon>rosids</taxon>
        <taxon>malvids</taxon>
        <taxon>Brassicales</taxon>
        <taxon>Brassicaceae</taxon>
        <taxon>Camelineae</taxon>
        <taxon>Arabidopsis</taxon>
    </lineage>
</organism>
<dbReference type="InterPro" id="IPR050232">
    <property type="entry name" value="FBL13/AtMIF1-like"/>
</dbReference>
<dbReference type="SMART" id="SM00579">
    <property type="entry name" value="FBD"/>
    <property type="match status" value="1"/>
</dbReference>
<dbReference type="CDD" id="cd22160">
    <property type="entry name" value="F-box_AtFBL13-like"/>
    <property type="match status" value="1"/>
</dbReference>
<proteinExistence type="predicted"/>
<evidence type="ECO:0000313" key="2">
    <source>
        <dbReference type="EMBL" id="KAG7560170.1"/>
    </source>
</evidence>
<dbReference type="Proteomes" id="UP000694240">
    <property type="component" value="Chromosome 10"/>
</dbReference>
<dbReference type="PROSITE" id="PS50181">
    <property type="entry name" value="FBOX"/>
    <property type="match status" value="1"/>
</dbReference>
<name>A0A8T1ZPT1_9BRAS</name>
<evidence type="ECO:0000259" key="1">
    <source>
        <dbReference type="PROSITE" id="PS50181"/>
    </source>
</evidence>
<dbReference type="EMBL" id="JAEFBK010000010">
    <property type="protein sequence ID" value="KAG7560170.1"/>
    <property type="molecule type" value="Genomic_DNA"/>
</dbReference>
<dbReference type="InterPro" id="IPR053781">
    <property type="entry name" value="F-box_AtFBL13-like"/>
</dbReference>
<reference evidence="2 3" key="1">
    <citation type="submission" date="2020-12" db="EMBL/GenBank/DDBJ databases">
        <title>Concerted genomic and epigenomic changes stabilize Arabidopsis allopolyploids.</title>
        <authorList>
            <person name="Chen Z."/>
        </authorList>
    </citation>
    <scope>NUCLEOTIDE SEQUENCE [LARGE SCALE GENOMIC DNA]</scope>
    <source>
        <strain evidence="2">Allo738</strain>
        <tissue evidence="2">Leaf</tissue>
    </source>
</reference>
<comment type="caution">
    <text evidence="2">The sequence shown here is derived from an EMBL/GenBank/DDBJ whole genome shotgun (WGS) entry which is preliminary data.</text>
</comment>
<dbReference type="InterPro" id="IPR001810">
    <property type="entry name" value="F-box_dom"/>
</dbReference>
<dbReference type="InterPro" id="IPR006566">
    <property type="entry name" value="FBD"/>
</dbReference>
<feature type="domain" description="F-box" evidence="1">
    <location>
        <begin position="18"/>
        <end position="70"/>
    </location>
</feature>
<keyword evidence="3" id="KW-1185">Reference proteome</keyword>